<evidence type="ECO:0000313" key="1">
    <source>
        <dbReference type="EMBL" id="KAH9476258.1"/>
    </source>
</evidence>
<name>A0ACB8GKV0_PSICU</name>
<dbReference type="EMBL" id="JAFIQS020000011">
    <property type="protein sequence ID" value="KAH9476258.1"/>
    <property type="molecule type" value="Genomic_DNA"/>
</dbReference>
<protein>
    <submittedName>
        <fullName evidence="1">Uncharacterized protein</fullName>
    </submittedName>
</protein>
<comment type="caution">
    <text evidence="1">The sequence shown here is derived from an EMBL/GenBank/DDBJ whole genome shotgun (WGS) entry which is preliminary data.</text>
</comment>
<proteinExistence type="predicted"/>
<dbReference type="Proteomes" id="UP000664032">
    <property type="component" value="Unassembled WGS sequence"/>
</dbReference>
<accession>A0ACB8GKV0</accession>
<gene>
    <name evidence="1" type="ORF">JR316_0011829</name>
</gene>
<keyword evidence="2" id="KW-1185">Reference proteome</keyword>
<evidence type="ECO:0000313" key="2">
    <source>
        <dbReference type="Proteomes" id="UP000664032"/>
    </source>
</evidence>
<sequence>MSPETGSMTRRGTELMCDLPMDVNAYLYDITDLYNWAPPRIMTELRVVKVSLMKNVRRKSKHESLLVELRDPDGGTHYLYFERRGRNYNDKSRPSDPAQPERHAEQLSASTTGSPRNPSSGKSNQRDTVMRAPKDRRPGEKCMCQLEFKSEGSGDLPRAPNEGLFVYNIAVLADTLSKQGPHYDVFNSNGNCYSFGGLLYDMLKKLYHPSETIVRKRRFSLYSHDPEDKIASLVRHYETALEEYQAKIARRHMERNKEVEERVRLANERTREAQERTREAQERTREAQERTREAQEGAREARERAREAQERARKEKERSREIEEMIQKEKERTREIEEIIQKEKERSREFDEMIQKEKERTRVDNEGARDIVEMIQMERKRLEQLEEELKNMLQLEGYPATLVASSPPVLYSRPIFAADNVHLEIHMKASAKHATRSTYGGALEASATHDSRLDEK</sequence>
<reference evidence="1" key="1">
    <citation type="submission" date="2021-10" db="EMBL/GenBank/DDBJ databases">
        <title>Psilocybe cubensis genome.</title>
        <authorList>
            <person name="Mckernan K.J."/>
            <person name="Crawford S."/>
            <person name="Trippe A."/>
            <person name="Kane L.T."/>
            <person name="Mclaughlin S."/>
        </authorList>
    </citation>
    <scope>NUCLEOTIDE SEQUENCE</scope>
    <source>
        <strain evidence="1">MGC-MH-2018</strain>
    </source>
</reference>
<organism evidence="1 2">
    <name type="scientific">Psilocybe cubensis</name>
    <name type="common">Psychedelic mushroom</name>
    <name type="synonym">Stropharia cubensis</name>
    <dbReference type="NCBI Taxonomy" id="181762"/>
    <lineage>
        <taxon>Eukaryota</taxon>
        <taxon>Fungi</taxon>
        <taxon>Dikarya</taxon>
        <taxon>Basidiomycota</taxon>
        <taxon>Agaricomycotina</taxon>
        <taxon>Agaricomycetes</taxon>
        <taxon>Agaricomycetidae</taxon>
        <taxon>Agaricales</taxon>
        <taxon>Agaricineae</taxon>
        <taxon>Strophariaceae</taxon>
        <taxon>Psilocybe</taxon>
    </lineage>
</organism>